<keyword evidence="2" id="KW-0808">Transferase</keyword>
<dbReference type="SMART" id="SM00983">
    <property type="entry name" value="TPK_B1_binding"/>
    <property type="match status" value="1"/>
</dbReference>
<dbReference type="SUPFAM" id="SSF63862">
    <property type="entry name" value="Thiamin pyrophosphokinase, substrate-binding domain"/>
    <property type="match status" value="1"/>
</dbReference>
<organism evidence="9 10">
    <name type="scientific">Edaphochlamys debaryana</name>
    <dbReference type="NCBI Taxonomy" id="47281"/>
    <lineage>
        <taxon>Eukaryota</taxon>
        <taxon>Viridiplantae</taxon>
        <taxon>Chlorophyta</taxon>
        <taxon>core chlorophytes</taxon>
        <taxon>Chlorophyceae</taxon>
        <taxon>CS clade</taxon>
        <taxon>Chlamydomonadales</taxon>
        <taxon>Chlamydomonadales incertae sedis</taxon>
        <taxon>Edaphochlamys</taxon>
    </lineage>
</organism>
<comment type="caution">
    <text evidence="9">The sequence shown here is derived from an EMBL/GenBank/DDBJ whole genome shotgun (WGS) entry which is preliminary data.</text>
</comment>
<dbReference type="NCBIfam" id="TIGR01378">
    <property type="entry name" value="thi_PPkinase"/>
    <property type="match status" value="1"/>
</dbReference>
<evidence type="ECO:0000259" key="8">
    <source>
        <dbReference type="SMART" id="SM00983"/>
    </source>
</evidence>
<evidence type="ECO:0000256" key="2">
    <source>
        <dbReference type="ARBA" id="ARBA00022679"/>
    </source>
</evidence>
<dbReference type="Gene3D" id="2.60.120.320">
    <property type="entry name" value="Thiamin pyrophosphokinase, thiamin-binding domain"/>
    <property type="match status" value="1"/>
</dbReference>
<comment type="function">
    <text evidence="6">Catalyzes the phosphorylation of thiamine to thiamine pyrophosphate (TPP). TPP is an active cofactor for enzymes involved in glycolysis and energy production. Plant leaves require high levels of TPP for photosynthesis and carbohydrate metabolism.</text>
</comment>
<dbReference type="SUPFAM" id="SSF63999">
    <property type="entry name" value="Thiamin pyrophosphokinase, catalytic domain"/>
    <property type="match status" value="2"/>
</dbReference>
<dbReference type="InterPro" id="IPR006282">
    <property type="entry name" value="Thi_PPkinase"/>
</dbReference>
<dbReference type="OrthoDB" id="25149at2759"/>
<feature type="region of interest" description="Disordered" evidence="7">
    <location>
        <begin position="304"/>
        <end position="349"/>
    </location>
</feature>
<evidence type="ECO:0000256" key="1">
    <source>
        <dbReference type="ARBA" id="ARBA00013245"/>
    </source>
</evidence>
<reference evidence="9" key="1">
    <citation type="journal article" date="2020" name="bioRxiv">
        <title>Comparative genomics of Chlamydomonas.</title>
        <authorList>
            <person name="Craig R.J."/>
            <person name="Hasan A.R."/>
            <person name="Ness R.W."/>
            <person name="Keightley P.D."/>
        </authorList>
    </citation>
    <scope>NUCLEOTIDE SEQUENCE</scope>
    <source>
        <strain evidence="9">CCAP 11/70</strain>
    </source>
</reference>
<dbReference type="GO" id="GO:0009229">
    <property type="term" value="P:thiamine diphosphate biosynthetic process"/>
    <property type="evidence" value="ECO:0007669"/>
    <property type="project" value="InterPro"/>
</dbReference>
<dbReference type="GO" id="GO:0016301">
    <property type="term" value="F:kinase activity"/>
    <property type="evidence" value="ECO:0007669"/>
    <property type="project" value="UniProtKB-KW"/>
</dbReference>
<keyword evidence="10" id="KW-1185">Reference proteome</keyword>
<dbReference type="Pfam" id="PF04263">
    <property type="entry name" value="TPK_catalytic"/>
    <property type="match status" value="1"/>
</dbReference>
<evidence type="ECO:0000313" key="10">
    <source>
        <dbReference type="Proteomes" id="UP000612055"/>
    </source>
</evidence>
<keyword evidence="5" id="KW-0067">ATP-binding</keyword>
<dbReference type="CDD" id="cd07995">
    <property type="entry name" value="TPK"/>
    <property type="match status" value="1"/>
</dbReference>
<name>A0A835XE25_9CHLO</name>
<dbReference type="InterPro" id="IPR007371">
    <property type="entry name" value="TPK_catalytic"/>
</dbReference>
<dbReference type="GO" id="GO:0006772">
    <property type="term" value="P:thiamine metabolic process"/>
    <property type="evidence" value="ECO:0007669"/>
    <property type="project" value="InterPro"/>
</dbReference>
<dbReference type="AlphaFoldDB" id="A0A835XE25"/>
<dbReference type="PANTHER" id="PTHR13622">
    <property type="entry name" value="THIAMIN PYROPHOSPHOKINASE"/>
    <property type="match status" value="1"/>
</dbReference>
<evidence type="ECO:0000256" key="6">
    <source>
        <dbReference type="ARBA" id="ARBA00025120"/>
    </source>
</evidence>
<proteinExistence type="predicted"/>
<evidence type="ECO:0000313" key="9">
    <source>
        <dbReference type="EMBL" id="KAG2481966.1"/>
    </source>
</evidence>
<dbReference type="InterPro" id="IPR007373">
    <property type="entry name" value="Thiamin_PyroPKinase_B1-bd"/>
</dbReference>
<feature type="compositionally biased region" description="Gly residues" evidence="7">
    <location>
        <begin position="256"/>
        <end position="268"/>
    </location>
</feature>
<feature type="compositionally biased region" description="Low complexity" evidence="7">
    <location>
        <begin position="304"/>
        <end position="315"/>
    </location>
</feature>
<dbReference type="Gene3D" id="3.40.50.10240">
    <property type="entry name" value="Thiamin pyrophosphokinase, catalytic domain"/>
    <property type="match status" value="1"/>
</dbReference>
<accession>A0A835XE25</accession>
<feature type="compositionally biased region" description="Polar residues" evidence="7">
    <location>
        <begin position="242"/>
        <end position="253"/>
    </location>
</feature>
<evidence type="ECO:0000256" key="3">
    <source>
        <dbReference type="ARBA" id="ARBA00022741"/>
    </source>
</evidence>
<dbReference type="FunFam" id="2.60.120.320:FF:000001">
    <property type="entry name" value="Thiamine pyrophosphokinase"/>
    <property type="match status" value="1"/>
</dbReference>
<dbReference type="Pfam" id="PF04265">
    <property type="entry name" value="TPK_B1_binding"/>
    <property type="match status" value="1"/>
</dbReference>
<evidence type="ECO:0000256" key="7">
    <source>
        <dbReference type="SAM" id="MobiDB-lite"/>
    </source>
</evidence>
<dbReference type="GO" id="GO:0005524">
    <property type="term" value="F:ATP binding"/>
    <property type="evidence" value="ECO:0007669"/>
    <property type="project" value="UniProtKB-KW"/>
</dbReference>
<dbReference type="EMBL" id="JAEHOE010000313">
    <property type="protein sequence ID" value="KAG2481966.1"/>
    <property type="molecule type" value="Genomic_DNA"/>
</dbReference>
<feature type="region of interest" description="Disordered" evidence="7">
    <location>
        <begin position="88"/>
        <end position="119"/>
    </location>
</feature>
<feature type="region of interest" description="Disordered" evidence="7">
    <location>
        <begin position="1"/>
        <end position="74"/>
    </location>
</feature>
<dbReference type="GO" id="GO:0004788">
    <property type="term" value="F:thiamine diphosphokinase activity"/>
    <property type="evidence" value="ECO:0007669"/>
    <property type="project" value="UniProtKB-EC"/>
</dbReference>
<keyword evidence="4" id="KW-0418">Kinase</keyword>
<dbReference type="Proteomes" id="UP000612055">
    <property type="component" value="Unassembled WGS sequence"/>
</dbReference>
<feature type="region of interest" description="Disordered" evidence="7">
    <location>
        <begin position="242"/>
        <end position="277"/>
    </location>
</feature>
<sequence>MYEAGPAGACTGPALASASAPASSSAPTSACASASVPGTGSGPAPLPSPPPSTSPSSYGGPVGLPYPSTPSLSTSHSAAAAASAAGTPALASSSFPGGGAPGCGQPPPQPSTSDPAVVPMDSTDMCGTAAGGVPRIGPPYHQIISSDFLGPGPLPPDRRIYLVVLNYHLPSGLAHVWSRATFRVCADGGVNRLHDQLPGMVPPPPEEVAAVAAEAEAAAAAADGGALAAAAYVASTYAPSTLKTTAPSSTAAENGNGIGGGNGNGNGRAAGPHRQRGPFETVWTSADTADTVDGNALASAVAAPSSAPSSSFPSAVPLPPATSASSKPHGEGPHHHPPYPPYPAPQRLRRSRLPPSYALRLAHLPDLVLGDLDSLRPDVRQFYAAHGVPFLDLSYDQDSTDLMKAIRLIEERFIATDADPSPERHQIIVLGALGGRLDHSLSNLNALHMFTHLNIALWGDGNLVRLVRPGGAVLIRADKRFEGPTCGLIPMAGPATASSTGLRWNLAGTRLEVGGLVSSSNAFDKRAGAALAGPAAAGSDANSTPGPGSEAEAEALVEVEVVTDAPLLWTTEVHSEPRPDLGALWARTEAVAARAEAAMRAQP</sequence>
<dbReference type="PANTHER" id="PTHR13622:SF8">
    <property type="entry name" value="THIAMIN PYROPHOSPHOKINASE 1"/>
    <property type="match status" value="1"/>
</dbReference>
<dbReference type="EC" id="2.7.6.2" evidence="1"/>
<evidence type="ECO:0000256" key="5">
    <source>
        <dbReference type="ARBA" id="ARBA00022840"/>
    </source>
</evidence>
<dbReference type="InterPro" id="IPR036371">
    <property type="entry name" value="TPK_B1-bd_sf"/>
</dbReference>
<gene>
    <name evidence="9" type="ORF">HYH03_019073</name>
</gene>
<protein>
    <recommendedName>
        <fullName evidence="1">thiamine diphosphokinase</fullName>
        <ecNumber evidence="1">2.7.6.2</ecNumber>
    </recommendedName>
</protein>
<keyword evidence="3" id="KW-0547">Nucleotide-binding</keyword>
<dbReference type="GO" id="GO:0030975">
    <property type="term" value="F:thiamine binding"/>
    <property type="evidence" value="ECO:0007669"/>
    <property type="project" value="InterPro"/>
</dbReference>
<dbReference type="InterPro" id="IPR036759">
    <property type="entry name" value="TPK_catalytic_sf"/>
</dbReference>
<evidence type="ECO:0000256" key="4">
    <source>
        <dbReference type="ARBA" id="ARBA00022777"/>
    </source>
</evidence>
<feature type="compositionally biased region" description="Pro residues" evidence="7">
    <location>
        <begin position="44"/>
        <end position="53"/>
    </location>
</feature>
<feature type="domain" description="Thiamin pyrophosphokinase thiamin-binding" evidence="8">
    <location>
        <begin position="471"/>
        <end position="531"/>
    </location>
</feature>
<feature type="compositionally biased region" description="Low complexity" evidence="7">
    <location>
        <begin position="13"/>
        <end position="38"/>
    </location>
</feature>